<dbReference type="InterPro" id="IPR005170">
    <property type="entry name" value="Transptr-assoc_dom"/>
</dbReference>
<dbReference type="InterPro" id="IPR000644">
    <property type="entry name" value="CBS_dom"/>
</dbReference>
<dbReference type="GO" id="GO:0050660">
    <property type="term" value="F:flavin adenine dinucleotide binding"/>
    <property type="evidence" value="ECO:0007669"/>
    <property type="project" value="InterPro"/>
</dbReference>
<dbReference type="PANTHER" id="PTHR22777:SF17">
    <property type="entry name" value="UPF0053 PROTEIN SLL0260"/>
    <property type="match status" value="1"/>
</dbReference>
<dbReference type="InterPro" id="IPR046342">
    <property type="entry name" value="CBS_dom_sf"/>
</dbReference>
<feature type="compositionally biased region" description="Acidic residues" evidence="10">
    <location>
        <begin position="368"/>
        <end position="382"/>
    </location>
</feature>
<evidence type="ECO:0000256" key="10">
    <source>
        <dbReference type="SAM" id="MobiDB-lite"/>
    </source>
</evidence>
<dbReference type="SMART" id="SM00116">
    <property type="entry name" value="CBS"/>
    <property type="match status" value="2"/>
</dbReference>
<dbReference type="Proteomes" id="UP001198200">
    <property type="component" value="Unassembled WGS sequence"/>
</dbReference>
<dbReference type="Pfam" id="PF03471">
    <property type="entry name" value="CorC_HlyC"/>
    <property type="match status" value="1"/>
</dbReference>
<evidence type="ECO:0000256" key="4">
    <source>
        <dbReference type="ARBA" id="ARBA00022737"/>
    </source>
</evidence>
<feature type="domain" description="CBS" evidence="12">
    <location>
        <begin position="190"/>
        <end position="252"/>
    </location>
</feature>
<evidence type="ECO:0000256" key="3">
    <source>
        <dbReference type="ARBA" id="ARBA00022692"/>
    </source>
</evidence>
<feature type="domain" description="CBS" evidence="12">
    <location>
        <begin position="253"/>
        <end position="313"/>
    </location>
</feature>
<evidence type="ECO:0000256" key="6">
    <source>
        <dbReference type="ARBA" id="ARBA00023122"/>
    </source>
</evidence>
<evidence type="ECO:0000256" key="8">
    <source>
        <dbReference type="PROSITE-ProRule" id="PRU00703"/>
    </source>
</evidence>
<comment type="similarity">
    <text evidence="2">Belongs to the UPF0053 family.</text>
</comment>
<evidence type="ECO:0000256" key="11">
    <source>
        <dbReference type="SAM" id="Phobius"/>
    </source>
</evidence>
<dbReference type="SMART" id="SM01091">
    <property type="entry name" value="CorC_HlyC"/>
    <property type="match status" value="1"/>
</dbReference>
<evidence type="ECO:0000256" key="1">
    <source>
        <dbReference type="ARBA" id="ARBA00004141"/>
    </source>
</evidence>
<evidence type="ECO:0000256" key="5">
    <source>
        <dbReference type="ARBA" id="ARBA00022989"/>
    </source>
</evidence>
<evidence type="ECO:0000313" key="15">
    <source>
        <dbReference type="Proteomes" id="UP001198200"/>
    </source>
</evidence>
<dbReference type="GO" id="GO:0005886">
    <property type="term" value="C:plasma membrane"/>
    <property type="evidence" value="ECO:0007669"/>
    <property type="project" value="TreeGrafter"/>
</dbReference>
<dbReference type="PROSITE" id="PS51846">
    <property type="entry name" value="CNNM"/>
    <property type="match status" value="1"/>
</dbReference>
<feature type="transmembrane region" description="Helical" evidence="11">
    <location>
        <begin position="78"/>
        <end position="95"/>
    </location>
</feature>
<evidence type="ECO:0000256" key="7">
    <source>
        <dbReference type="ARBA" id="ARBA00023136"/>
    </source>
</evidence>
<feature type="transmembrane region" description="Helical" evidence="11">
    <location>
        <begin position="55"/>
        <end position="72"/>
    </location>
</feature>
<evidence type="ECO:0000256" key="9">
    <source>
        <dbReference type="PROSITE-ProRule" id="PRU01193"/>
    </source>
</evidence>
<dbReference type="CDD" id="cd04590">
    <property type="entry name" value="CBS_pair_CorC_HlyC_assoc"/>
    <property type="match status" value="1"/>
</dbReference>
<keyword evidence="3 9" id="KW-0812">Transmembrane</keyword>
<keyword evidence="6 8" id="KW-0129">CBS domain</keyword>
<name>A0AAE3E1S6_9FIRM</name>
<dbReference type="SUPFAM" id="SSF54631">
    <property type="entry name" value="CBS-domain pair"/>
    <property type="match status" value="1"/>
</dbReference>
<gene>
    <name evidence="14" type="ORF">LKD48_02305</name>
</gene>
<protein>
    <submittedName>
        <fullName evidence="14">Hemolysin family protein</fullName>
    </submittedName>
</protein>
<comment type="subcellular location">
    <subcellularLocation>
        <location evidence="1">Membrane</location>
        <topology evidence="1">Multi-pass membrane protein</topology>
    </subcellularLocation>
</comment>
<reference evidence="14 15" key="1">
    <citation type="submission" date="2021-10" db="EMBL/GenBank/DDBJ databases">
        <title>Anaerobic single-cell dispensing facilitates the cultivation of human gut bacteria.</title>
        <authorList>
            <person name="Afrizal A."/>
        </authorList>
    </citation>
    <scope>NUCLEOTIDE SEQUENCE [LARGE SCALE GENOMIC DNA]</scope>
    <source>
        <strain evidence="14 15">CLA-AA-H224</strain>
    </source>
</reference>
<sequence>MGSAFFSATETAFSSLNKPRLKNMAAEGNKKAKLAYKLAENYDELISSTLVGNNVVNIAATTIGTLLFVGWLGSNGATVSTIFMTVITLVFGEITPKSLAKECPEKFAITVAPIINILITVLKPVNFLLIKLKSSVGKLLKVSGTTNGITENELLTIVDEAEQVGGLDSNESELIHNVIEFNDLQAGDIITPRVDVTAVDITTPNEEIADVFKTSGYSRIPVYKDTIDDIIGILYEKDFHNYVAGTTKSIETIMKPAEFIPPTVKISELLKKFQQTKLHIAVVVDEFGGTEGIVTMENILEELVGDIWDEHDEVEAGIKKLDDGSFIVPEDMDLDDFFEQFSINTETEASTINGWITEQIGKIPEVGDSFDFENPVSEEEDSEKDKENQNNKPQKLHIEVTQTEGQKAEEIHVVLLHEKDEDSTEQEKK</sequence>
<dbReference type="InterPro" id="IPR036318">
    <property type="entry name" value="FAD-bd_PCMH-like_sf"/>
</dbReference>
<dbReference type="Gene3D" id="3.10.580.10">
    <property type="entry name" value="CBS-domain"/>
    <property type="match status" value="1"/>
</dbReference>
<dbReference type="PROSITE" id="PS51371">
    <property type="entry name" value="CBS"/>
    <property type="match status" value="2"/>
</dbReference>
<evidence type="ECO:0000259" key="13">
    <source>
        <dbReference type="PROSITE" id="PS51846"/>
    </source>
</evidence>
<dbReference type="FunFam" id="3.10.580.10:FF:000002">
    <property type="entry name" value="Magnesium/cobalt efflux protein CorC"/>
    <property type="match status" value="1"/>
</dbReference>
<keyword evidence="15" id="KW-1185">Reference proteome</keyword>
<dbReference type="Pfam" id="PF00571">
    <property type="entry name" value="CBS"/>
    <property type="match status" value="2"/>
</dbReference>
<evidence type="ECO:0000313" key="14">
    <source>
        <dbReference type="EMBL" id="MCC2220484.1"/>
    </source>
</evidence>
<keyword evidence="4" id="KW-0677">Repeat</keyword>
<dbReference type="Gene3D" id="3.30.465.10">
    <property type="match status" value="1"/>
</dbReference>
<dbReference type="SUPFAM" id="SSF56176">
    <property type="entry name" value="FAD-binding/transporter-associated domain-like"/>
    <property type="match status" value="1"/>
</dbReference>
<dbReference type="InterPro" id="IPR016169">
    <property type="entry name" value="FAD-bd_PCMH_sub2"/>
</dbReference>
<accession>A0AAE3E1S6</accession>
<dbReference type="PANTHER" id="PTHR22777">
    <property type="entry name" value="HEMOLYSIN-RELATED"/>
    <property type="match status" value="1"/>
</dbReference>
<keyword evidence="7 9" id="KW-0472">Membrane</keyword>
<dbReference type="InterPro" id="IPR002550">
    <property type="entry name" value="CNNM"/>
</dbReference>
<dbReference type="InterPro" id="IPR044751">
    <property type="entry name" value="Ion_transp-like_CBS"/>
</dbReference>
<evidence type="ECO:0000259" key="12">
    <source>
        <dbReference type="PROSITE" id="PS51371"/>
    </source>
</evidence>
<feature type="transmembrane region" description="Helical" evidence="11">
    <location>
        <begin position="107"/>
        <end position="130"/>
    </location>
</feature>
<keyword evidence="5 9" id="KW-1133">Transmembrane helix</keyword>
<organism evidence="14 15">
    <name type="scientific">Anthropogastromicrobium aceti</name>
    <dbReference type="NCBI Taxonomy" id="2981768"/>
    <lineage>
        <taxon>Bacteria</taxon>
        <taxon>Bacillati</taxon>
        <taxon>Bacillota</taxon>
        <taxon>Clostridia</taxon>
        <taxon>Lachnospirales</taxon>
        <taxon>Lachnospiraceae</taxon>
        <taxon>Anthropogastromicrobium</taxon>
    </lineage>
</organism>
<proteinExistence type="inferred from homology"/>
<feature type="domain" description="CNNM transmembrane" evidence="13">
    <location>
        <begin position="1"/>
        <end position="171"/>
    </location>
</feature>
<dbReference type="AlphaFoldDB" id="A0AAE3E1S6"/>
<comment type="caution">
    <text evidence="14">The sequence shown here is derived from an EMBL/GenBank/DDBJ whole genome shotgun (WGS) entry which is preliminary data.</text>
</comment>
<dbReference type="Pfam" id="PF01595">
    <property type="entry name" value="CNNM"/>
    <property type="match status" value="1"/>
</dbReference>
<feature type="region of interest" description="Disordered" evidence="10">
    <location>
        <begin position="366"/>
        <end position="396"/>
    </location>
</feature>
<evidence type="ECO:0000256" key="2">
    <source>
        <dbReference type="ARBA" id="ARBA00006337"/>
    </source>
</evidence>
<dbReference type="EMBL" id="JAJEQN010000004">
    <property type="protein sequence ID" value="MCC2220484.1"/>
    <property type="molecule type" value="Genomic_DNA"/>
</dbReference>